<feature type="transmembrane region" description="Helical" evidence="1">
    <location>
        <begin position="518"/>
        <end position="540"/>
    </location>
</feature>
<accession>A0A8S9UXF0</accession>
<evidence type="ECO:0000313" key="3">
    <source>
        <dbReference type="EMBL" id="KAF4145350.1"/>
    </source>
</evidence>
<comment type="caution">
    <text evidence="3">The sequence shown here is derived from an EMBL/GenBank/DDBJ whole genome shotgun (WGS) entry which is preliminary data.</text>
</comment>
<organism evidence="3 4">
    <name type="scientific">Phytophthora infestans</name>
    <name type="common">Potato late blight agent</name>
    <name type="synonym">Botrytis infestans</name>
    <dbReference type="NCBI Taxonomy" id="4787"/>
    <lineage>
        <taxon>Eukaryota</taxon>
        <taxon>Sar</taxon>
        <taxon>Stramenopiles</taxon>
        <taxon>Oomycota</taxon>
        <taxon>Peronosporomycetes</taxon>
        <taxon>Peronosporales</taxon>
        <taxon>Peronosporaceae</taxon>
        <taxon>Phytophthora</taxon>
    </lineage>
</organism>
<dbReference type="Proteomes" id="UP000704712">
    <property type="component" value="Unassembled WGS sequence"/>
</dbReference>
<keyword evidence="1" id="KW-0472">Membrane</keyword>
<dbReference type="EMBL" id="JAACNO010000745">
    <property type="protein sequence ID" value="KAF4145350.1"/>
    <property type="molecule type" value="Genomic_DNA"/>
</dbReference>
<name>A0A8S9UXF0_PHYIN</name>
<proteinExistence type="predicted"/>
<dbReference type="AlphaFoldDB" id="A0A8S9UXF0"/>
<feature type="transmembrane region" description="Helical" evidence="1">
    <location>
        <begin position="546"/>
        <end position="567"/>
    </location>
</feature>
<protein>
    <recommendedName>
        <fullName evidence="5">Transmembrane protein</fullName>
    </recommendedName>
</protein>
<feature type="transmembrane region" description="Helical" evidence="1">
    <location>
        <begin position="485"/>
        <end position="506"/>
    </location>
</feature>
<feature type="non-terminal residue" evidence="3">
    <location>
        <position position="634"/>
    </location>
</feature>
<reference evidence="3" key="1">
    <citation type="submission" date="2020-03" db="EMBL/GenBank/DDBJ databases">
        <title>Hybrid Assembly of Korean Phytophthora infestans isolates.</title>
        <authorList>
            <person name="Prokchorchik M."/>
            <person name="Lee Y."/>
            <person name="Seo J."/>
            <person name="Cho J.-H."/>
            <person name="Park Y.-E."/>
            <person name="Jang D.-C."/>
            <person name="Im J.-S."/>
            <person name="Choi J.-G."/>
            <person name="Park H.-J."/>
            <person name="Lee G.-B."/>
            <person name="Lee Y.-G."/>
            <person name="Hong S.-Y."/>
            <person name="Cho K."/>
            <person name="Sohn K.H."/>
        </authorList>
    </citation>
    <scope>NUCLEOTIDE SEQUENCE</scope>
    <source>
        <strain evidence="3">KR_2_A2</strain>
    </source>
</reference>
<feature type="transmembrane region" description="Helical" evidence="1">
    <location>
        <begin position="446"/>
        <end position="465"/>
    </location>
</feature>
<keyword evidence="1" id="KW-0812">Transmembrane</keyword>
<evidence type="ECO:0008006" key="5">
    <source>
        <dbReference type="Google" id="ProtNLM"/>
    </source>
</evidence>
<gene>
    <name evidence="3" type="ORF">GN958_ATG05458</name>
</gene>
<sequence>MMLARFWVFSFPFSMFNMTPVAEIGFQQILSRREQLRRLRKVGTVQTIILTTSASQSPYEIPGTLASSDRTTTVALKLIFARATTHKEDVVFKIKLCLRLIILRLLFRFFYPIPFTSDTACSMIDFFKPIRSQLGRLPGRYHVDLLNAVRDLCNGSNAPDIQRLSRIQMRLCIYHQLSEEGRALVDKLERGVCTESFRSSYQHNLKVFPRTAFSSSVDRFKCCSLHFDTPPIIDDSSSSNYQRSSITSQAATYTITNSSRCCLLPNALCCRSMEVIAPTFYGIFVLAMAHLPIAKYYTELSGVNSANVTDIVLQIFAFAVVEFYRPRAAEEEYVWNPCINWLLYWKRRHSLPSRYLCCKWVSRSRIHWNTPATSMFDQFESTTNKAVAPTPASPVATRTERLCVFLRSQFTRAVNVWLTLHVEHFGGKYSVERMLALEEYTKKTPFARVILVIIGVPLFVIARVLCQESVPLQDPADGWEANYGFWVRAGLAGVGIGNAASIQIGFWLDVPPFTLNQILGYCTLMATGYIVAGMTFAKFWVFPIPFFMFSLCLVTITVILAYIRLVVGAQGFRQIMARRQQLGRLNRVGTVQAILFIVYPAYQMLFTRATRSWYEIPVLMILPIVRLALKLMLT</sequence>
<feature type="chain" id="PRO_5035843552" description="Transmembrane protein" evidence="2">
    <location>
        <begin position="19"/>
        <end position="634"/>
    </location>
</feature>
<evidence type="ECO:0000256" key="1">
    <source>
        <dbReference type="SAM" id="Phobius"/>
    </source>
</evidence>
<feature type="transmembrane region" description="Helical" evidence="1">
    <location>
        <begin position="612"/>
        <end position="629"/>
    </location>
</feature>
<keyword evidence="2" id="KW-0732">Signal</keyword>
<evidence type="ECO:0000313" key="4">
    <source>
        <dbReference type="Proteomes" id="UP000704712"/>
    </source>
</evidence>
<feature type="transmembrane region" description="Helical" evidence="1">
    <location>
        <begin position="588"/>
        <end position="606"/>
    </location>
</feature>
<feature type="signal peptide" evidence="2">
    <location>
        <begin position="1"/>
        <end position="18"/>
    </location>
</feature>
<keyword evidence="1" id="KW-1133">Transmembrane helix</keyword>
<evidence type="ECO:0000256" key="2">
    <source>
        <dbReference type="SAM" id="SignalP"/>
    </source>
</evidence>